<evidence type="ECO:0000256" key="3">
    <source>
        <dbReference type="ARBA" id="ARBA00022692"/>
    </source>
</evidence>
<feature type="transmembrane region" description="Helical" evidence="7">
    <location>
        <begin position="196"/>
        <end position="216"/>
    </location>
</feature>
<keyword evidence="3 7" id="KW-0812">Transmembrane</keyword>
<dbReference type="GO" id="GO:0016020">
    <property type="term" value="C:membrane"/>
    <property type="evidence" value="ECO:0007669"/>
    <property type="project" value="UniProtKB-SubCell"/>
</dbReference>
<dbReference type="Pfam" id="PF01694">
    <property type="entry name" value="Rhomboid"/>
    <property type="match status" value="1"/>
</dbReference>
<dbReference type="InterPro" id="IPR022764">
    <property type="entry name" value="Peptidase_S54_rhomboid_dom"/>
</dbReference>
<feature type="transmembrane region" description="Helical" evidence="7">
    <location>
        <begin position="79"/>
        <end position="99"/>
    </location>
</feature>
<dbReference type="Gene3D" id="1.20.1540.10">
    <property type="entry name" value="Rhomboid-like"/>
    <property type="match status" value="1"/>
</dbReference>
<comment type="subcellular location">
    <subcellularLocation>
        <location evidence="1">Membrane</location>
        <topology evidence="1">Multi-pass membrane protein</topology>
    </subcellularLocation>
</comment>
<dbReference type="PANTHER" id="PTHR43731:SF14">
    <property type="entry name" value="PRESENILIN-ASSOCIATED RHOMBOID-LIKE PROTEIN, MITOCHONDRIAL"/>
    <property type="match status" value="1"/>
</dbReference>
<dbReference type="KEGG" id="mhey:H2LOC_013210"/>
<organism evidence="9 10">
    <name type="scientific">Methylocystis heyeri</name>
    <dbReference type="NCBI Taxonomy" id="391905"/>
    <lineage>
        <taxon>Bacteria</taxon>
        <taxon>Pseudomonadati</taxon>
        <taxon>Pseudomonadota</taxon>
        <taxon>Alphaproteobacteria</taxon>
        <taxon>Hyphomicrobiales</taxon>
        <taxon>Methylocystaceae</taxon>
        <taxon>Methylocystis</taxon>
    </lineage>
</organism>
<dbReference type="EMBL" id="CP046052">
    <property type="protein sequence ID" value="QGM46576.1"/>
    <property type="molecule type" value="Genomic_DNA"/>
</dbReference>
<name>A0A6B8KE83_9HYPH</name>
<evidence type="ECO:0000256" key="1">
    <source>
        <dbReference type="ARBA" id="ARBA00004141"/>
    </source>
</evidence>
<dbReference type="Proteomes" id="UP000309061">
    <property type="component" value="Chromosome"/>
</dbReference>
<dbReference type="SUPFAM" id="SSF144091">
    <property type="entry name" value="Rhomboid-like"/>
    <property type="match status" value="1"/>
</dbReference>
<evidence type="ECO:0000256" key="5">
    <source>
        <dbReference type="ARBA" id="ARBA00022989"/>
    </source>
</evidence>
<evidence type="ECO:0000259" key="8">
    <source>
        <dbReference type="Pfam" id="PF01694"/>
    </source>
</evidence>
<evidence type="ECO:0000313" key="10">
    <source>
        <dbReference type="Proteomes" id="UP000309061"/>
    </source>
</evidence>
<dbReference type="RefSeq" id="WP_136496808.1">
    <property type="nucleotide sequence ID" value="NZ_CP046052.1"/>
</dbReference>
<evidence type="ECO:0000313" key="9">
    <source>
        <dbReference type="EMBL" id="QGM46576.1"/>
    </source>
</evidence>
<dbReference type="GO" id="GO:0004252">
    <property type="term" value="F:serine-type endopeptidase activity"/>
    <property type="evidence" value="ECO:0007669"/>
    <property type="project" value="InterPro"/>
</dbReference>
<dbReference type="OrthoDB" id="9813074at2"/>
<dbReference type="AlphaFoldDB" id="A0A6B8KE83"/>
<evidence type="ECO:0000256" key="7">
    <source>
        <dbReference type="SAM" id="Phobius"/>
    </source>
</evidence>
<keyword evidence="4" id="KW-0378">Hydrolase</keyword>
<reference evidence="9 10" key="1">
    <citation type="submission" date="2019-11" db="EMBL/GenBank/DDBJ databases">
        <title>The genome sequence of Methylocystis heyeri.</title>
        <authorList>
            <person name="Oshkin I.Y."/>
            <person name="Miroshnikov K."/>
            <person name="Dedysh S.N."/>
        </authorList>
    </citation>
    <scope>NUCLEOTIDE SEQUENCE [LARGE SCALE GENOMIC DNA]</scope>
    <source>
        <strain evidence="9 10">H2</strain>
    </source>
</reference>
<keyword evidence="6 7" id="KW-0472">Membrane</keyword>
<feature type="transmembrane region" description="Helical" evidence="7">
    <location>
        <begin position="161"/>
        <end position="184"/>
    </location>
</feature>
<dbReference type="PANTHER" id="PTHR43731">
    <property type="entry name" value="RHOMBOID PROTEASE"/>
    <property type="match status" value="1"/>
</dbReference>
<dbReference type="InterPro" id="IPR050925">
    <property type="entry name" value="Rhomboid_protease_S54"/>
</dbReference>
<evidence type="ECO:0000256" key="6">
    <source>
        <dbReference type="ARBA" id="ARBA00023136"/>
    </source>
</evidence>
<accession>A0A6B8KE83</accession>
<feature type="transmembrane region" description="Helical" evidence="7">
    <location>
        <begin position="111"/>
        <end position="128"/>
    </location>
</feature>
<dbReference type="InterPro" id="IPR035952">
    <property type="entry name" value="Rhomboid-like_sf"/>
</dbReference>
<dbReference type="GO" id="GO:0006508">
    <property type="term" value="P:proteolysis"/>
    <property type="evidence" value="ECO:0007669"/>
    <property type="project" value="UniProtKB-KW"/>
</dbReference>
<keyword evidence="5 7" id="KW-1133">Transmembrane helix</keyword>
<keyword evidence="9" id="KW-0645">Protease</keyword>
<feature type="transmembrane region" description="Helical" evidence="7">
    <location>
        <begin position="134"/>
        <end position="154"/>
    </location>
</feature>
<protein>
    <submittedName>
        <fullName evidence="9">Rhomboid family intramembrane serine protease</fullName>
    </submittedName>
</protein>
<feature type="domain" description="Peptidase S54 rhomboid" evidence="8">
    <location>
        <begin position="74"/>
        <end position="216"/>
    </location>
</feature>
<feature type="transmembrane region" description="Helical" evidence="7">
    <location>
        <begin position="18"/>
        <end position="36"/>
    </location>
</feature>
<sequence>MVMPIYDDTPMRYLRRPVVNWALIGLNILVFVLVHSELFGDPLTITRGFAVIPRVLFGEAALANWVVGPPAPLTLVTSLFFHSSVLHLLGNMLFLYVFGDNIEDAMGSLHYLLFYLSCGVASGVFFAYASPHTITPLVGASGAISGVCAAFLLLHPRSTIFGLVAGVFPIRAAAWMFVGTWIVLQFLNALFGEQGHVAWFAHVGGILAGLALTPLFKRRSVRLFAPPPPPPPPLPENIDAPPGF</sequence>
<keyword evidence="10" id="KW-1185">Reference proteome</keyword>
<evidence type="ECO:0000256" key="4">
    <source>
        <dbReference type="ARBA" id="ARBA00022801"/>
    </source>
</evidence>
<comment type="similarity">
    <text evidence="2">Belongs to the peptidase S54 family.</text>
</comment>
<evidence type="ECO:0000256" key="2">
    <source>
        <dbReference type="ARBA" id="ARBA00009045"/>
    </source>
</evidence>
<gene>
    <name evidence="9" type="ORF">H2LOC_013210</name>
</gene>
<proteinExistence type="inferred from homology"/>